<dbReference type="GO" id="GO:0034599">
    <property type="term" value="P:cellular response to oxidative stress"/>
    <property type="evidence" value="ECO:0007669"/>
    <property type="project" value="TreeGrafter"/>
</dbReference>
<dbReference type="InterPro" id="IPR036249">
    <property type="entry name" value="Thioredoxin-like_sf"/>
</dbReference>
<evidence type="ECO:0000256" key="1">
    <source>
        <dbReference type="ARBA" id="ARBA00006926"/>
    </source>
</evidence>
<dbReference type="OrthoDB" id="446890at2759"/>
<dbReference type="PANTHER" id="PTHR11592">
    <property type="entry name" value="GLUTATHIONE PEROXIDASE"/>
    <property type="match status" value="1"/>
</dbReference>
<organism evidence="4 5">
    <name type="scientific">Tuber borchii</name>
    <name type="common">White truffle</name>
    <dbReference type="NCBI Taxonomy" id="42251"/>
    <lineage>
        <taxon>Eukaryota</taxon>
        <taxon>Fungi</taxon>
        <taxon>Dikarya</taxon>
        <taxon>Ascomycota</taxon>
        <taxon>Pezizomycotina</taxon>
        <taxon>Pezizomycetes</taxon>
        <taxon>Pezizales</taxon>
        <taxon>Tuberaceae</taxon>
        <taxon>Tuber</taxon>
    </lineage>
</organism>
<dbReference type="PIRSF" id="PIRSF000303">
    <property type="entry name" value="Glutathion_perox"/>
    <property type="match status" value="1"/>
</dbReference>
<proteinExistence type="inferred from homology"/>
<gene>
    <name evidence="4" type="ORF">B9Z19DRAFT_1010676</name>
</gene>
<keyword evidence="5" id="KW-1185">Reference proteome</keyword>
<name>A0A2T6ZA38_TUBBO</name>
<dbReference type="InterPro" id="IPR000889">
    <property type="entry name" value="Glutathione_peroxidase"/>
</dbReference>
<keyword evidence="2" id="KW-0575">Peroxidase</keyword>
<comment type="similarity">
    <text evidence="1">Belongs to the glutathione peroxidase family.</text>
</comment>
<evidence type="ECO:0000256" key="3">
    <source>
        <dbReference type="ARBA" id="ARBA00023002"/>
    </source>
</evidence>
<reference evidence="4 5" key="1">
    <citation type="submission" date="2017-04" db="EMBL/GenBank/DDBJ databases">
        <title>Draft genome sequence of Tuber borchii Vittad., a whitish edible truffle.</title>
        <authorList>
            <consortium name="DOE Joint Genome Institute"/>
            <person name="Murat C."/>
            <person name="Kuo A."/>
            <person name="Barry K.W."/>
            <person name="Clum A."/>
            <person name="Dockter R.B."/>
            <person name="Fauchery L."/>
            <person name="Iotti M."/>
            <person name="Kohler A."/>
            <person name="Labutti K."/>
            <person name="Lindquist E.A."/>
            <person name="Lipzen A."/>
            <person name="Ohm R.A."/>
            <person name="Wang M."/>
            <person name="Grigoriev I.V."/>
            <person name="Zambonelli A."/>
            <person name="Martin F.M."/>
        </authorList>
    </citation>
    <scope>NUCLEOTIDE SEQUENCE [LARGE SCALE GENOMIC DNA]</scope>
    <source>
        <strain evidence="4 5">Tbo3840</strain>
    </source>
</reference>
<dbReference type="SUPFAM" id="SSF52833">
    <property type="entry name" value="Thioredoxin-like"/>
    <property type="match status" value="1"/>
</dbReference>
<dbReference type="Proteomes" id="UP000244722">
    <property type="component" value="Unassembled WGS sequence"/>
</dbReference>
<protein>
    <submittedName>
        <fullName evidence="4">Thioredoxin-like protein</fullName>
    </submittedName>
</protein>
<dbReference type="Pfam" id="PF00255">
    <property type="entry name" value="GSHPx"/>
    <property type="match status" value="1"/>
</dbReference>
<dbReference type="STRING" id="42251.A0A2T6ZA38"/>
<dbReference type="CDD" id="cd00340">
    <property type="entry name" value="GSH_Peroxidase"/>
    <property type="match status" value="1"/>
</dbReference>
<keyword evidence="3" id="KW-0560">Oxidoreductase</keyword>
<dbReference type="EMBL" id="NESQ01000563">
    <property type="protein sequence ID" value="PUU72358.1"/>
    <property type="molecule type" value="Genomic_DNA"/>
</dbReference>
<evidence type="ECO:0000256" key="2">
    <source>
        <dbReference type="ARBA" id="ARBA00022559"/>
    </source>
</evidence>
<dbReference type="AlphaFoldDB" id="A0A2T6ZA38"/>
<comment type="caution">
    <text evidence="4">The sequence shown here is derived from an EMBL/GenBank/DDBJ whole genome shotgun (WGS) entry which is preliminary data.</text>
</comment>
<dbReference type="PROSITE" id="PS51355">
    <property type="entry name" value="GLUTATHIONE_PEROXID_3"/>
    <property type="match status" value="1"/>
</dbReference>
<evidence type="ECO:0000313" key="5">
    <source>
        <dbReference type="Proteomes" id="UP000244722"/>
    </source>
</evidence>
<dbReference type="Gene3D" id="3.40.30.10">
    <property type="entry name" value="Glutaredoxin"/>
    <property type="match status" value="2"/>
</dbReference>
<sequence length="155" mass="17466">MSSATTFYDLEPLDSRSQPYNFSQLKGKVVLIVNVASKYQYEGLEKLYEKYKDEGLEVLGFPCNQVNYGVKFPVLAKIDVNGDDASPVYKWLKNEKAGLLGIKLMQIMSNTCLEKFLVSREGRVVERYASTTKPESLASAIEKELKKDTPPKAEL</sequence>
<dbReference type="PANTHER" id="PTHR11592:SF78">
    <property type="entry name" value="GLUTATHIONE PEROXIDASE"/>
    <property type="match status" value="1"/>
</dbReference>
<accession>A0A2T6ZA38</accession>
<dbReference type="GO" id="GO:0004601">
    <property type="term" value="F:peroxidase activity"/>
    <property type="evidence" value="ECO:0007669"/>
    <property type="project" value="UniProtKB-KW"/>
</dbReference>
<evidence type="ECO:0000313" key="4">
    <source>
        <dbReference type="EMBL" id="PUU72358.1"/>
    </source>
</evidence>